<protein>
    <submittedName>
        <fullName evidence="1">Uncharacterized protein</fullName>
    </submittedName>
</protein>
<accession>G2YAR6</accession>
<organism evidence="1 2">
    <name type="scientific">Botryotinia fuckeliana (strain T4)</name>
    <name type="common">Noble rot fungus</name>
    <name type="synonym">Botrytis cinerea</name>
    <dbReference type="NCBI Taxonomy" id="999810"/>
    <lineage>
        <taxon>Eukaryota</taxon>
        <taxon>Fungi</taxon>
        <taxon>Dikarya</taxon>
        <taxon>Ascomycota</taxon>
        <taxon>Pezizomycotina</taxon>
        <taxon>Leotiomycetes</taxon>
        <taxon>Helotiales</taxon>
        <taxon>Sclerotiniaceae</taxon>
        <taxon>Botrytis</taxon>
    </lineage>
</organism>
<dbReference type="EMBL" id="FQ790307">
    <property type="protein sequence ID" value="CCD34307.1"/>
    <property type="molecule type" value="Genomic_DNA"/>
</dbReference>
<sequence>MTTHMPHDGPVFRLNPRPYDLGKAIADRTEVKSIVNLRIVGTQWKGMKQMVLSASKQTSGADPVLNL</sequence>
<dbReference type="HOGENOM" id="CLU_2812048_0_0_1"/>
<proteinExistence type="predicted"/>
<evidence type="ECO:0000313" key="1">
    <source>
        <dbReference type="EMBL" id="CCD34307.1"/>
    </source>
</evidence>
<dbReference type="Proteomes" id="UP000008177">
    <property type="component" value="Unplaced contigs"/>
</dbReference>
<gene>
    <name evidence="1" type="ORF">BofuT4_uP026910.1</name>
</gene>
<reference evidence="2" key="1">
    <citation type="journal article" date="2011" name="PLoS Genet.">
        <title>Genomic analysis of the necrotrophic fungal pathogens Sclerotinia sclerotiorum and Botrytis cinerea.</title>
        <authorList>
            <person name="Amselem J."/>
            <person name="Cuomo C.A."/>
            <person name="van Kan J.A."/>
            <person name="Viaud M."/>
            <person name="Benito E.P."/>
            <person name="Couloux A."/>
            <person name="Coutinho P.M."/>
            <person name="de Vries R.P."/>
            <person name="Dyer P.S."/>
            <person name="Fillinger S."/>
            <person name="Fournier E."/>
            <person name="Gout L."/>
            <person name="Hahn M."/>
            <person name="Kohn L."/>
            <person name="Lapalu N."/>
            <person name="Plummer K.M."/>
            <person name="Pradier J.M."/>
            <person name="Quevillon E."/>
            <person name="Sharon A."/>
            <person name="Simon A."/>
            <person name="ten Have A."/>
            <person name="Tudzynski B."/>
            <person name="Tudzynski P."/>
            <person name="Wincker P."/>
            <person name="Andrew M."/>
            <person name="Anthouard V."/>
            <person name="Beever R.E."/>
            <person name="Beffa R."/>
            <person name="Benoit I."/>
            <person name="Bouzid O."/>
            <person name="Brault B."/>
            <person name="Chen Z."/>
            <person name="Choquer M."/>
            <person name="Collemare J."/>
            <person name="Cotton P."/>
            <person name="Danchin E.G."/>
            <person name="Da Silva C."/>
            <person name="Gautier A."/>
            <person name="Giraud C."/>
            <person name="Giraud T."/>
            <person name="Gonzalez C."/>
            <person name="Grossetete S."/>
            <person name="Guldener U."/>
            <person name="Henrissat B."/>
            <person name="Howlett B.J."/>
            <person name="Kodira C."/>
            <person name="Kretschmer M."/>
            <person name="Lappartient A."/>
            <person name="Leroch M."/>
            <person name="Levis C."/>
            <person name="Mauceli E."/>
            <person name="Neuveglise C."/>
            <person name="Oeser B."/>
            <person name="Pearson M."/>
            <person name="Poulain J."/>
            <person name="Poussereau N."/>
            <person name="Quesneville H."/>
            <person name="Rascle C."/>
            <person name="Schumacher J."/>
            <person name="Segurens B."/>
            <person name="Sexton A."/>
            <person name="Silva E."/>
            <person name="Sirven C."/>
            <person name="Soanes D.M."/>
            <person name="Talbot N.J."/>
            <person name="Templeton M."/>
            <person name="Yandava C."/>
            <person name="Yarden O."/>
            <person name="Zeng Q."/>
            <person name="Rollins J.A."/>
            <person name="Lebrun M.H."/>
            <person name="Dickman M."/>
        </authorList>
    </citation>
    <scope>NUCLEOTIDE SEQUENCE [LARGE SCALE GENOMIC DNA]</scope>
    <source>
        <strain evidence="2">T4</strain>
    </source>
</reference>
<evidence type="ECO:0000313" key="2">
    <source>
        <dbReference type="Proteomes" id="UP000008177"/>
    </source>
</evidence>
<dbReference type="InParanoid" id="G2YAR6"/>
<dbReference type="AlphaFoldDB" id="G2YAR6"/>
<name>G2YAR6_BOTF4</name>